<protein>
    <submittedName>
        <fullName evidence="2">Uncharacterized protein</fullName>
    </submittedName>
</protein>
<name>A0A432UZ38_9HYPH</name>
<accession>A0A432UZ38</accession>
<gene>
    <name evidence="2" type="ORF">EET67_24655</name>
</gene>
<dbReference type="OrthoDB" id="8020021at2"/>
<sequence>MSMATLIHRNVRPIRHDPAPHLFAVGQTVRLKRNFGMYPSTNTEIYHVTGTMPPNAGSPQYRIRNDDERHERVATQDSLEPVRDLQPGDNLTLIERTFRNGQGTETQQSGNSKTEAGKSFAKG</sequence>
<evidence type="ECO:0000313" key="3">
    <source>
        <dbReference type="Proteomes" id="UP000281647"/>
    </source>
</evidence>
<dbReference type="EMBL" id="RKST01000063">
    <property type="protein sequence ID" value="RUM95196.1"/>
    <property type="molecule type" value="Genomic_DNA"/>
</dbReference>
<dbReference type="AlphaFoldDB" id="A0A432UZ38"/>
<dbReference type="RefSeq" id="WP_128628821.1">
    <property type="nucleotide sequence ID" value="NZ_RKST01000063.1"/>
</dbReference>
<proteinExistence type="predicted"/>
<keyword evidence="3" id="KW-1185">Reference proteome</keyword>
<evidence type="ECO:0000256" key="1">
    <source>
        <dbReference type="SAM" id="MobiDB-lite"/>
    </source>
</evidence>
<reference evidence="2 3" key="1">
    <citation type="submission" date="2018-11" db="EMBL/GenBank/DDBJ databases">
        <title>Pseudaminobacter arsenicus sp. nov., an arsenic-resistant bacterium isolated from arsenic-rich aquifers.</title>
        <authorList>
            <person name="Mu Y."/>
        </authorList>
    </citation>
    <scope>NUCLEOTIDE SEQUENCE [LARGE SCALE GENOMIC DNA]</scope>
    <source>
        <strain evidence="2 3">CB3</strain>
    </source>
</reference>
<evidence type="ECO:0000313" key="2">
    <source>
        <dbReference type="EMBL" id="RUM95196.1"/>
    </source>
</evidence>
<comment type="caution">
    <text evidence="2">The sequence shown here is derived from an EMBL/GenBank/DDBJ whole genome shotgun (WGS) entry which is preliminary data.</text>
</comment>
<dbReference type="Proteomes" id="UP000281647">
    <property type="component" value="Unassembled WGS sequence"/>
</dbReference>
<organism evidence="2 3">
    <name type="scientific">Borborobacter arsenicus</name>
    <dbReference type="NCBI Taxonomy" id="1851146"/>
    <lineage>
        <taxon>Bacteria</taxon>
        <taxon>Pseudomonadati</taxon>
        <taxon>Pseudomonadota</taxon>
        <taxon>Alphaproteobacteria</taxon>
        <taxon>Hyphomicrobiales</taxon>
        <taxon>Phyllobacteriaceae</taxon>
        <taxon>Borborobacter</taxon>
    </lineage>
</organism>
<feature type="compositionally biased region" description="Polar residues" evidence="1">
    <location>
        <begin position="99"/>
        <end position="114"/>
    </location>
</feature>
<feature type="region of interest" description="Disordered" evidence="1">
    <location>
        <begin position="96"/>
        <end position="123"/>
    </location>
</feature>